<dbReference type="Gene3D" id="3.40.50.300">
    <property type="entry name" value="P-loop containing nucleotide triphosphate hydrolases"/>
    <property type="match status" value="1"/>
</dbReference>
<dbReference type="GO" id="GO:0005524">
    <property type="term" value="F:ATP binding"/>
    <property type="evidence" value="ECO:0007669"/>
    <property type="project" value="UniProtKB-KW"/>
</dbReference>
<keyword evidence="4" id="KW-0067">ATP-binding</keyword>
<keyword evidence="3" id="KW-0547">Nucleotide-binding</keyword>
<dbReference type="OrthoDB" id="775260at2759"/>
<dbReference type="GO" id="GO:0052381">
    <property type="term" value="F:tRNA dimethylallyltransferase activity"/>
    <property type="evidence" value="ECO:0007669"/>
    <property type="project" value="TreeGrafter"/>
</dbReference>
<name>A0A0C9X3H8_9AGAR</name>
<dbReference type="GO" id="GO:0005739">
    <property type="term" value="C:mitochondrion"/>
    <property type="evidence" value="ECO:0007669"/>
    <property type="project" value="TreeGrafter"/>
</dbReference>
<dbReference type="PANTHER" id="PTHR11088:SF89">
    <property type="entry name" value="TRNA DIMETHYLALLYLTRANSFERASE"/>
    <property type="match status" value="1"/>
</dbReference>
<evidence type="ECO:0000256" key="3">
    <source>
        <dbReference type="ARBA" id="ARBA00022741"/>
    </source>
</evidence>
<dbReference type="GO" id="GO:0006400">
    <property type="term" value="P:tRNA modification"/>
    <property type="evidence" value="ECO:0007669"/>
    <property type="project" value="TreeGrafter"/>
</dbReference>
<feature type="compositionally biased region" description="Polar residues" evidence="5">
    <location>
        <begin position="10"/>
        <end position="20"/>
    </location>
</feature>
<evidence type="ECO:0000256" key="4">
    <source>
        <dbReference type="ARBA" id="ARBA00022840"/>
    </source>
</evidence>
<dbReference type="Proteomes" id="UP000054477">
    <property type="component" value="Unassembled WGS sequence"/>
</dbReference>
<accession>A0A0C9X3H8</accession>
<proteinExistence type="inferred from homology"/>
<evidence type="ECO:0000313" key="7">
    <source>
        <dbReference type="Proteomes" id="UP000054477"/>
    </source>
</evidence>
<keyword evidence="2" id="KW-0808">Transferase</keyword>
<evidence type="ECO:0000313" key="6">
    <source>
        <dbReference type="EMBL" id="KIJ99565.1"/>
    </source>
</evidence>
<keyword evidence="7" id="KW-1185">Reference proteome</keyword>
<dbReference type="InterPro" id="IPR027417">
    <property type="entry name" value="P-loop_NTPase"/>
</dbReference>
<dbReference type="Pfam" id="PF01715">
    <property type="entry name" value="IPPT"/>
    <property type="match status" value="1"/>
</dbReference>
<dbReference type="HOGENOM" id="CLU_032616_2_3_1"/>
<dbReference type="PANTHER" id="PTHR11088">
    <property type="entry name" value="TRNA DIMETHYLALLYLTRANSFERASE"/>
    <property type="match status" value="1"/>
</dbReference>
<evidence type="ECO:0000256" key="5">
    <source>
        <dbReference type="SAM" id="MobiDB-lite"/>
    </source>
</evidence>
<evidence type="ECO:0000256" key="1">
    <source>
        <dbReference type="ARBA" id="ARBA00005842"/>
    </source>
</evidence>
<reference evidence="6 7" key="1">
    <citation type="submission" date="2014-04" db="EMBL/GenBank/DDBJ databases">
        <authorList>
            <consortium name="DOE Joint Genome Institute"/>
            <person name="Kuo A."/>
            <person name="Kohler A."/>
            <person name="Nagy L.G."/>
            <person name="Floudas D."/>
            <person name="Copeland A."/>
            <person name="Barry K.W."/>
            <person name="Cichocki N."/>
            <person name="Veneault-Fourrey C."/>
            <person name="LaButti K."/>
            <person name="Lindquist E.A."/>
            <person name="Lipzen A."/>
            <person name="Lundell T."/>
            <person name="Morin E."/>
            <person name="Murat C."/>
            <person name="Sun H."/>
            <person name="Tunlid A."/>
            <person name="Henrissat B."/>
            <person name="Grigoriev I.V."/>
            <person name="Hibbett D.S."/>
            <person name="Martin F."/>
            <person name="Nordberg H.P."/>
            <person name="Cantor M.N."/>
            <person name="Hua S.X."/>
        </authorList>
    </citation>
    <scope>NUCLEOTIDE SEQUENCE [LARGE SCALE GENOMIC DNA]</scope>
    <source>
        <strain evidence="6 7">LaAM-08-1</strain>
    </source>
</reference>
<sequence>MFPNRLTGPNAPQSAANTLNSSDWSKEVSDSIAALPPNLLQLFGSLPEEPPSAKTNPDEAFDLHCLLCLLDPPLGNRWHWRDTRKVLRSLNIILESRRRASDIFFDQSRETGSCKPRFRTLCFWLYAEPSRLRPRLDSRVDEMIRKGLLDEIRSLRATAEAGRKKNATNEISQADFTLGIYQSIGYKEFDAYLTSPTDLLFREAVDLMKLSTRQYAKKQISWMRNKLLPAVLQANAEELTTPLYLLDATDLEEDWVFNVSEPGVKIMEDFLDYKQLPEPNSLSENAAKMLRIDQKDTDPTSVLKAQRKIICPVCTLQVDRPVMIEGGDSWMAHQKTRIHKKLAAKANIE</sequence>
<evidence type="ECO:0000256" key="2">
    <source>
        <dbReference type="ARBA" id="ARBA00022679"/>
    </source>
</evidence>
<reference evidence="7" key="2">
    <citation type="submission" date="2015-01" db="EMBL/GenBank/DDBJ databases">
        <title>Evolutionary Origins and Diversification of the Mycorrhizal Mutualists.</title>
        <authorList>
            <consortium name="DOE Joint Genome Institute"/>
            <consortium name="Mycorrhizal Genomics Consortium"/>
            <person name="Kohler A."/>
            <person name="Kuo A."/>
            <person name="Nagy L.G."/>
            <person name="Floudas D."/>
            <person name="Copeland A."/>
            <person name="Barry K.W."/>
            <person name="Cichocki N."/>
            <person name="Veneault-Fourrey C."/>
            <person name="LaButti K."/>
            <person name="Lindquist E.A."/>
            <person name="Lipzen A."/>
            <person name="Lundell T."/>
            <person name="Morin E."/>
            <person name="Murat C."/>
            <person name="Riley R."/>
            <person name="Ohm R."/>
            <person name="Sun H."/>
            <person name="Tunlid A."/>
            <person name="Henrissat B."/>
            <person name="Grigoriev I.V."/>
            <person name="Hibbett D.S."/>
            <person name="Martin F."/>
        </authorList>
    </citation>
    <scope>NUCLEOTIDE SEQUENCE [LARGE SCALE GENOMIC DNA]</scope>
    <source>
        <strain evidence="7">LaAM-08-1</strain>
    </source>
</reference>
<feature type="region of interest" description="Disordered" evidence="5">
    <location>
        <begin position="1"/>
        <end position="20"/>
    </location>
</feature>
<dbReference type="EMBL" id="KN838644">
    <property type="protein sequence ID" value="KIJ99565.1"/>
    <property type="molecule type" value="Genomic_DNA"/>
</dbReference>
<comment type="similarity">
    <text evidence="1">Belongs to the IPP transferase family.</text>
</comment>
<dbReference type="STRING" id="1095629.A0A0C9X3H8"/>
<dbReference type="InterPro" id="IPR039657">
    <property type="entry name" value="Dimethylallyltransferase"/>
</dbReference>
<protein>
    <recommendedName>
        <fullName evidence="8">tRNA dimethylallyltransferase</fullName>
    </recommendedName>
</protein>
<gene>
    <name evidence="6" type="ORF">K443DRAFT_679826</name>
</gene>
<dbReference type="AlphaFoldDB" id="A0A0C9X3H8"/>
<evidence type="ECO:0008006" key="8">
    <source>
        <dbReference type="Google" id="ProtNLM"/>
    </source>
</evidence>
<organism evidence="6 7">
    <name type="scientific">Laccaria amethystina LaAM-08-1</name>
    <dbReference type="NCBI Taxonomy" id="1095629"/>
    <lineage>
        <taxon>Eukaryota</taxon>
        <taxon>Fungi</taxon>
        <taxon>Dikarya</taxon>
        <taxon>Basidiomycota</taxon>
        <taxon>Agaricomycotina</taxon>
        <taxon>Agaricomycetes</taxon>
        <taxon>Agaricomycetidae</taxon>
        <taxon>Agaricales</taxon>
        <taxon>Agaricineae</taxon>
        <taxon>Hydnangiaceae</taxon>
        <taxon>Laccaria</taxon>
    </lineage>
</organism>